<dbReference type="PRINTS" id="PR01775">
    <property type="entry name" value="GLFROXRDTASE"/>
</dbReference>
<feature type="domain" description="GFO/IDH/MocA-like oxidoreductase" evidence="3">
    <location>
        <begin position="182"/>
        <end position="275"/>
    </location>
</feature>
<dbReference type="SUPFAM" id="SSF55347">
    <property type="entry name" value="Glyceraldehyde-3-phosphate dehydrogenase-like, C-terminal domain"/>
    <property type="match status" value="1"/>
</dbReference>
<evidence type="ECO:0000259" key="3">
    <source>
        <dbReference type="Pfam" id="PF22725"/>
    </source>
</evidence>
<dbReference type="PROSITE" id="PS51318">
    <property type="entry name" value="TAT"/>
    <property type="match status" value="1"/>
</dbReference>
<protein>
    <submittedName>
        <fullName evidence="4">Gfo/Idh/MocA family oxidoreductase</fullName>
    </submittedName>
</protein>
<evidence type="ECO:0000313" key="4">
    <source>
        <dbReference type="EMBL" id="GAA4833827.1"/>
    </source>
</evidence>
<keyword evidence="5" id="KW-1185">Reference proteome</keyword>
<dbReference type="Pfam" id="PF22725">
    <property type="entry name" value="GFO_IDH_MocA_C3"/>
    <property type="match status" value="1"/>
</dbReference>
<sequence length="364" mass="40730">MNHLQTTRRNFLRQGGTLAAGIMLPSFLNLSCADQKSKKLGVALVGLGRYSTNELAVALQATQSCYLAGVVSGTPEKRDFWADQYNLKPENIYDYDNFDRIADNKDIDIVYVVLPNSMHAEFVIRAAQAGKHVICEKPLGISSAECLQMINACKKHGVKLSVGYRLHFDPYHQYLMQLSDKVQYLEASNGYTLKDHSEWRMDKSLAGGGALMNIGIYCLQSACYVTGKTPISVTAQATKTRPDLFKDIEETLSFQLQFDRGVSTNFVTSHQLPMNRLMAISEGREYTLSPAFSYRGIGKKYAFEQYKELSQQAAQMDDFATVIRKNKVSSVSGEMGLRDLRIIEAIYEAADARKPISISDKLYT</sequence>
<dbReference type="PANTHER" id="PTHR43818:SF11">
    <property type="entry name" value="BCDNA.GH03377"/>
    <property type="match status" value="1"/>
</dbReference>
<dbReference type="RefSeq" id="WP_345371228.1">
    <property type="nucleotide sequence ID" value="NZ_BAABJX010000029.1"/>
</dbReference>
<dbReference type="Gene3D" id="3.30.360.10">
    <property type="entry name" value="Dihydrodipicolinate Reductase, domain 2"/>
    <property type="match status" value="1"/>
</dbReference>
<accession>A0ABP9DBY3</accession>
<dbReference type="PANTHER" id="PTHR43818">
    <property type="entry name" value="BCDNA.GH03377"/>
    <property type="match status" value="1"/>
</dbReference>
<dbReference type="EMBL" id="BAABJX010000029">
    <property type="protein sequence ID" value="GAA4833827.1"/>
    <property type="molecule type" value="Genomic_DNA"/>
</dbReference>
<gene>
    <name evidence="4" type="ORF">GCM10023331_18800</name>
</gene>
<dbReference type="Proteomes" id="UP001500298">
    <property type="component" value="Unassembled WGS sequence"/>
</dbReference>
<proteinExistence type="predicted"/>
<feature type="domain" description="Gfo/Idh/MocA-like oxidoreductase N-terminal" evidence="2">
    <location>
        <begin position="41"/>
        <end position="164"/>
    </location>
</feature>
<evidence type="ECO:0000256" key="1">
    <source>
        <dbReference type="ARBA" id="ARBA00023002"/>
    </source>
</evidence>
<dbReference type="InterPro" id="IPR050463">
    <property type="entry name" value="Gfo/Idh/MocA_oxidrdct_glycsds"/>
</dbReference>
<dbReference type="Pfam" id="PF01408">
    <property type="entry name" value="GFO_IDH_MocA"/>
    <property type="match status" value="1"/>
</dbReference>
<dbReference type="InterPro" id="IPR000683">
    <property type="entry name" value="Gfo/Idh/MocA-like_OxRdtase_N"/>
</dbReference>
<organism evidence="4 5">
    <name type="scientific">Algivirga pacifica</name>
    <dbReference type="NCBI Taxonomy" id="1162670"/>
    <lineage>
        <taxon>Bacteria</taxon>
        <taxon>Pseudomonadati</taxon>
        <taxon>Bacteroidota</taxon>
        <taxon>Cytophagia</taxon>
        <taxon>Cytophagales</taxon>
        <taxon>Flammeovirgaceae</taxon>
        <taxon>Algivirga</taxon>
    </lineage>
</organism>
<dbReference type="InterPro" id="IPR055170">
    <property type="entry name" value="GFO_IDH_MocA-like_dom"/>
</dbReference>
<evidence type="ECO:0000313" key="5">
    <source>
        <dbReference type="Proteomes" id="UP001500298"/>
    </source>
</evidence>
<dbReference type="InterPro" id="IPR036291">
    <property type="entry name" value="NAD(P)-bd_dom_sf"/>
</dbReference>
<reference evidence="5" key="1">
    <citation type="journal article" date="2019" name="Int. J. Syst. Evol. Microbiol.">
        <title>The Global Catalogue of Microorganisms (GCM) 10K type strain sequencing project: providing services to taxonomists for standard genome sequencing and annotation.</title>
        <authorList>
            <consortium name="The Broad Institute Genomics Platform"/>
            <consortium name="The Broad Institute Genome Sequencing Center for Infectious Disease"/>
            <person name="Wu L."/>
            <person name="Ma J."/>
        </authorList>
    </citation>
    <scope>NUCLEOTIDE SEQUENCE [LARGE SCALE GENOMIC DNA]</scope>
    <source>
        <strain evidence="5">JCM 18326</strain>
    </source>
</reference>
<name>A0ABP9DBY3_9BACT</name>
<dbReference type="SUPFAM" id="SSF51735">
    <property type="entry name" value="NAD(P)-binding Rossmann-fold domains"/>
    <property type="match status" value="1"/>
</dbReference>
<dbReference type="InterPro" id="IPR006311">
    <property type="entry name" value="TAT_signal"/>
</dbReference>
<dbReference type="InterPro" id="IPR008354">
    <property type="entry name" value="Glc-Fru_OxRdtase_bac"/>
</dbReference>
<dbReference type="Gene3D" id="3.40.50.720">
    <property type="entry name" value="NAD(P)-binding Rossmann-like Domain"/>
    <property type="match status" value="1"/>
</dbReference>
<evidence type="ECO:0000259" key="2">
    <source>
        <dbReference type="Pfam" id="PF01408"/>
    </source>
</evidence>
<comment type="caution">
    <text evidence="4">The sequence shown here is derived from an EMBL/GenBank/DDBJ whole genome shotgun (WGS) entry which is preliminary data.</text>
</comment>
<keyword evidence="1" id="KW-0560">Oxidoreductase</keyword>